<feature type="compositionally biased region" description="Basic and acidic residues" evidence="1">
    <location>
        <begin position="71"/>
        <end position="84"/>
    </location>
</feature>
<dbReference type="PANTHER" id="PTHR47260:SF3">
    <property type="entry name" value="THIOESTERASE FAMILY PROTEIN (AFU_ORTHOLOGUE AFUA_7G03960)"/>
    <property type="match status" value="1"/>
</dbReference>
<name>A0A8T9AXZ6_9HELO</name>
<comment type="caution">
    <text evidence="3">The sequence shown here is derived from an EMBL/GenBank/DDBJ whole genome shotgun (WGS) entry which is preliminary data.</text>
</comment>
<feature type="region of interest" description="Disordered" evidence="1">
    <location>
        <begin position="65"/>
        <end position="84"/>
    </location>
</feature>
<dbReference type="Pfam" id="PF03061">
    <property type="entry name" value="4HBT"/>
    <property type="match status" value="1"/>
</dbReference>
<accession>A0A8T9AXZ6</accession>
<evidence type="ECO:0000259" key="2">
    <source>
        <dbReference type="Pfam" id="PF03061"/>
    </source>
</evidence>
<dbReference type="OrthoDB" id="506431at2759"/>
<dbReference type="InterPro" id="IPR006683">
    <property type="entry name" value="Thioestr_dom"/>
</dbReference>
<evidence type="ECO:0000313" key="4">
    <source>
        <dbReference type="Proteomes" id="UP000469559"/>
    </source>
</evidence>
<feature type="domain" description="Thioesterase" evidence="2">
    <location>
        <begin position="121"/>
        <end position="194"/>
    </location>
</feature>
<dbReference type="InterPro" id="IPR052061">
    <property type="entry name" value="PTE-AB_protein"/>
</dbReference>
<organism evidence="3 4">
    <name type="scientific">Lachnellula arida</name>
    <dbReference type="NCBI Taxonomy" id="1316785"/>
    <lineage>
        <taxon>Eukaryota</taxon>
        <taxon>Fungi</taxon>
        <taxon>Dikarya</taxon>
        <taxon>Ascomycota</taxon>
        <taxon>Pezizomycotina</taxon>
        <taxon>Leotiomycetes</taxon>
        <taxon>Helotiales</taxon>
        <taxon>Lachnaceae</taxon>
        <taxon>Lachnellula</taxon>
    </lineage>
</organism>
<dbReference type="SUPFAM" id="SSF54637">
    <property type="entry name" value="Thioesterase/thiol ester dehydrase-isomerase"/>
    <property type="match status" value="1"/>
</dbReference>
<sequence length="217" mass="23216">FHSIPWCHALLTHPSILHTSIPDRTPIATTEASLVRETLNTSRTVKACVTFLRYVKPALTSASSGNGIGSGKEDKEAKEMERDKEAAIEREMEARGEGKENPFLEYGALVDLGDGVNGYAGTAHGGFFGVVLDEVMSTAANAQAKHGAFTAALTVRFKKPLYTPSVVVVRGRVVEKKGRKLSVKGSFADGEGNVLAEADGVWVMVDRDVGRGTDAKL</sequence>
<gene>
    <name evidence="3" type="ORF">LARI1_G009583</name>
</gene>
<dbReference type="Gene3D" id="3.10.129.10">
    <property type="entry name" value="Hotdog Thioesterase"/>
    <property type="match status" value="1"/>
</dbReference>
<dbReference type="InterPro" id="IPR029069">
    <property type="entry name" value="HotDog_dom_sf"/>
</dbReference>
<evidence type="ECO:0000256" key="1">
    <source>
        <dbReference type="SAM" id="MobiDB-lite"/>
    </source>
</evidence>
<feature type="non-terminal residue" evidence="3">
    <location>
        <position position="1"/>
    </location>
</feature>
<keyword evidence="4" id="KW-1185">Reference proteome</keyword>
<evidence type="ECO:0000313" key="3">
    <source>
        <dbReference type="EMBL" id="TVY12580.1"/>
    </source>
</evidence>
<dbReference type="Proteomes" id="UP000469559">
    <property type="component" value="Unassembled WGS sequence"/>
</dbReference>
<protein>
    <recommendedName>
        <fullName evidence="2">Thioesterase domain-containing protein</fullName>
    </recommendedName>
</protein>
<dbReference type="EMBL" id="QGMF01001576">
    <property type="protein sequence ID" value="TVY12580.1"/>
    <property type="molecule type" value="Genomic_DNA"/>
</dbReference>
<reference evidence="3 4" key="1">
    <citation type="submission" date="2018-05" db="EMBL/GenBank/DDBJ databases">
        <title>Whole genome sequencing for identification of molecular markers to develop diagnostic detection tools for the regulated plant pathogen Lachnellula willkommii.</title>
        <authorList>
            <person name="Giroux E."/>
            <person name="Bilodeau G."/>
        </authorList>
    </citation>
    <scope>NUCLEOTIDE SEQUENCE [LARGE SCALE GENOMIC DNA]</scope>
    <source>
        <strain evidence="3 4">CBS 203.66</strain>
    </source>
</reference>
<proteinExistence type="predicted"/>
<dbReference type="AlphaFoldDB" id="A0A8T9AXZ6"/>
<dbReference type="PANTHER" id="PTHR47260">
    <property type="entry name" value="UPF0644 PROTEIN PB2B4.06"/>
    <property type="match status" value="1"/>
</dbReference>